<dbReference type="PANTHER" id="PTHR24075">
    <property type="entry name" value="SEC63 DOMAIN-CONTAINING"/>
    <property type="match status" value="1"/>
</dbReference>
<dbReference type="GO" id="GO:0006614">
    <property type="term" value="P:SRP-dependent cotranslational protein targeting to membrane"/>
    <property type="evidence" value="ECO:0007669"/>
    <property type="project" value="TreeGrafter"/>
</dbReference>
<dbReference type="GO" id="GO:0006620">
    <property type="term" value="P:post-translational protein targeting to endoplasmic reticulum membrane"/>
    <property type="evidence" value="ECO:0007669"/>
    <property type="project" value="TreeGrafter"/>
</dbReference>
<keyword evidence="3" id="KW-1185">Reference proteome</keyword>
<name>A0A0B1SH34_OESDE</name>
<organism evidence="2 3">
    <name type="scientific">Oesophagostomum dentatum</name>
    <name type="common">Nodular worm</name>
    <dbReference type="NCBI Taxonomy" id="61180"/>
    <lineage>
        <taxon>Eukaryota</taxon>
        <taxon>Metazoa</taxon>
        <taxon>Ecdysozoa</taxon>
        <taxon>Nematoda</taxon>
        <taxon>Chromadorea</taxon>
        <taxon>Rhabditida</taxon>
        <taxon>Rhabditina</taxon>
        <taxon>Rhabditomorpha</taxon>
        <taxon>Strongyloidea</taxon>
        <taxon>Strongylidae</taxon>
        <taxon>Oesophagostomum</taxon>
    </lineage>
</organism>
<evidence type="ECO:0000313" key="3">
    <source>
        <dbReference type="Proteomes" id="UP000053660"/>
    </source>
</evidence>
<dbReference type="EMBL" id="KN569490">
    <property type="protein sequence ID" value="KHJ84229.1"/>
    <property type="molecule type" value="Genomic_DNA"/>
</dbReference>
<evidence type="ECO:0000256" key="1">
    <source>
        <dbReference type="SAM" id="MobiDB-lite"/>
    </source>
</evidence>
<gene>
    <name evidence="2" type="ORF">OESDEN_16060</name>
</gene>
<feature type="non-terminal residue" evidence="2">
    <location>
        <position position="234"/>
    </location>
</feature>
<reference evidence="2 3" key="1">
    <citation type="submission" date="2014-03" db="EMBL/GenBank/DDBJ databases">
        <title>Draft genome of the hookworm Oesophagostomum dentatum.</title>
        <authorList>
            <person name="Mitreva M."/>
        </authorList>
    </citation>
    <scope>NUCLEOTIDE SEQUENCE [LARGE SCALE GENOMIC DNA]</scope>
    <source>
        <strain evidence="2 3">OD-Hann</strain>
    </source>
</reference>
<proteinExistence type="predicted"/>
<dbReference type="GO" id="GO:0008320">
    <property type="term" value="F:protein transmembrane transporter activity"/>
    <property type="evidence" value="ECO:0007669"/>
    <property type="project" value="TreeGrafter"/>
</dbReference>
<dbReference type="SUPFAM" id="SSF158702">
    <property type="entry name" value="Sec63 N-terminal domain-like"/>
    <property type="match status" value="1"/>
</dbReference>
<dbReference type="PANTHER" id="PTHR24075:SF0">
    <property type="entry name" value="TRANSLOCATION PROTEIN SEC63 HOMOLOG"/>
    <property type="match status" value="1"/>
</dbReference>
<accession>A0A0B1SH34</accession>
<dbReference type="GO" id="GO:0003723">
    <property type="term" value="F:RNA binding"/>
    <property type="evidence" value="ECO:0007669"/>
    <property type="project" value="TreeGrafter"/>
</dbReference>
<dbReference type="OrthoDB" id="1734229at2759"/>
<sequence length="234" mass="26210">MISMSQQLTFYTQTKVPIETLDNLLRLQPMFVQALWPKNSTLLQLPHITEYNLPYLRKGRIYSCGDLAALDSEKRRSLLKSLSDDEYRDVLVVLSSMPRLSIQTAIVVEGEDDAYEVTAGCVVTLKVTLTRTSLLDPIAAGLEDQRVHVGEEADGDISGYSDQEDEETPLAGGDHIKEDENKEVKKKKPWEKNKPQKKKGGAKKKNQKQPNKKVAPAPAPAPAPAEDEEKRKKR</sequence>
<dbReference type="GO" id="GO:0031207">
    <property type="term" value="C:Sec62/Sec63 complex"/>
    <property type="evidence" value="ECO:0007669"/>
    <property type="project" value="TreeGrafter"/>
</dbReference>
<protein>
    <submittedName>
        <fullName evidence="2">Uncharacterized protein</fullName>
    </submittedName>
</protein>
<feature type="compositionally biased region" description="Basic and acidic residues" evidence="1">
    <location>
        <begin position="174"/>
        <end position="183"/>
    </location>
</feature>
<dbReference type="AlphaFoldDB" id="A0A0B1SH34"/>
<feature type="compositionally biased region" description="Basic residues" evidence="1">
    <location>
        <begin position="184"/>
        <end position="211"/>
    </location>
</feature>
<dbReference type="Gene3D" id="1.10.150.20">
    <property type="entry name" value="5' to 3' exonuclease, C-terminal subdomain"/>
    <property type="match status" value="1"/>
</dbReference>
<evidence type="ECO:0000313" key="2">
    <source>
        <dbReference type="EMBL" id="KHJ84229.1"/>
    </source>
</evidence>
<dbReference type="Proteomes" id="UP000053660">
    <property type="component" value="Unassembled WGS sequence"/>
</dbReference>
<feature type="region of interest" description="Disordered" evidence="1">
    <location>
        <begin position="152"/>
        <end position="234"/>
    </location>
</feature>